<keyword evidence="2" id="KW-0186">Copper</keyword>
<evidence type="ECO:0000256" key="2">
    <source>
        <dbReference type="PIRSR" id="PIRSR603782-1"/>
    </source>
</evidence>
<feature type="binding site" evidence="2">
    <location>
        <position position="71"/>
    </location>
    <ligand>
        <name>Cu cation</name>
        <dbReference type="ChEBI" id="CHEBI:23378"/>
    </ligand>
</feature>
<comment type="similarity">
    <text evidence="1">Belongs to the SCO1/2 family.</text>
</comment>
<organism evidence="5 6">
    <name type="scientific">Methylobacterium frigidaeris</name>
    <dbReference type="NCBI Taxonomy" id="2038277"/>
    <lineage>
        <taxon>Bacteria</taxon>
        <taxon>Pseudomonadati</taxon>
        <taxon>Pseudomonadota</taxon>
        <taxon>Alphaproteobacteria</taxon>
        <taxon>Hyphomicrobiales</taxon>
        <taxon>Methylobacteriaceae</taxon>
        <taxon>Methylobacterium</taxon>
    </lineage>
</organism>
<dbReference type="Gene3D" id="3.40.30.10">
    <property type="entry name" value="Glutaredoxin"/>
    <property type="match status" value="1"/>
</dbReference>
<dbReference type="PANTHER" id="PTHR12151:SF25">
    <property type="entry name" value="LINALOOL DEHYDRATASE_ISOMERASE DOMAIN-CONTAINING PROTEIN"/>
    <property type="match status" value="1"/>
</dbReference>
<dbReference type="AlphaFoldDB" id="A0AA37H900"/>
<dbReference type="RefSeq" id="WP_165795825.1">
    <property type="nucleotide sequence ID" value="NZ_BPQJ01000005.1"/>
</dbReference>
<feature type="binding site" evidence="2">
    <location>
        <position position="75"/>
    </location>
    <ligand>
        <name>Cu cation</name>
        <dbReference type="ChEBI" id="CHEBI:23378"/>
    </ligand>
</feature>
<dbReference type="InterPro" id="IPR036249">
    <property type="entry name" value="Thioredoxin-like_sf"/>
</dbReference>
<comment type="caution">
    <text evidence="5">The sequence shown here is derived from an EMBL/GenBank/DDBJ whole genome shotgun (WGS) entry which is preliminary data.</text>
</comment>
<feature type="binding site" evidence="2">
    <location>
        <position position="155"/>
    </location>
    <ligand>
        <name>Cu cation</name>
        <dbReference type="ChEBI" id="CHEBI:23378"/>
    </ligand>
</feature>
<reference evidence="5" key="2">
    <citation type="submission" date="2021-08" db="EMBL/GenBank/DDBJ databases">
        <authorList>
            <person name="Tani A."/>
            <person name="Ola A."/>
            <person name="Ogura Y."/>
            <person name="Katsura K."/>
            <person name="Hayashi T."/>
        </authorList>
    </citation>
    <scope>NUCLEOTIDE SEQUENCE</scope>
    <source>
        <strain evidence="5">JCM 32048</strain>
    </source>
</reference>
<keyword evidence="6" id="KW-1185">Reference proteome</keyword>
<dbReference type="PANTHER" id="PTHR12151">
    <property type="entry name" value="ELECTRON TRANSPORT PROTIN SCO1/SENC FAMILY MEMBER"/>
    <property type="match status" value="1"/>
</dbReference>
<evidence type="ECO:0008006" key="7">
    <source>
        <dbReference type="Google" id="ProtNLM"/>
    </source>
</evidence>
<sequence length="191" mass="19918">MGAVSSRLRRLGRELALAALLCGSAALLSPAGAGSLAWPAGRGLVDQTGVAVDEARFAGRLRLVYFGYTRCPDLCPTALMTLTQALDELPPALLARLMPVLVAADPERDGPGVLAAYLDTFHPAIMAVTGPVAVIDGLAAAYAAPIRRHDGVVDHPIEFFLVGPSGTLMARLPVTIAPDDLAESLRNALSR</sequence>
<gene>
    <name evidence="5" type="ORF">MPEAHAMD_1569</name>
</gene>
<dbReference type="CDD" id="cd02968">
    <property type="entry name" value="SCO"/>
    <property type="match status" value="1"/>
</dbReference>
<name>A0AA37H900_9HYPH</name>
<evidence type="ECO:0000313" key="5">
    <source>
        <dbReference type="EMBL" id="GJD61427.1"/>
    </source>
</evidence>
<protein>
    <recommendedName>
        <fullName evidence="7">SCO family protein</fullName>
    </recommendedName>
</protein>
<reference evidence="5" key="1">
    <citation type="journal article" date="2016" name="Front. Microbiol.">
        <title>Genome Sequence of the Piezophilic, Mesophilic Sulfate-Reducing Bacterium Desulfovibrio indicus J2T.</title>
        <authorList>
            <person name="Cao J."/>
            <person name="Maignien L."/>
            <person name="Shao Z."/>
            <person name="Alain K."/>
            <person name="Jebbar M."/>
        </authorList>
    </citation>
    <scope>NUCLEOTIDE SEQUENCE</scope>
    <source>
        <strain evidence="5">JCM 32048</strain>
    </source>
</reference>
<dbReference type="Proteomes" id="UP001055286">
    <property type="component" value="Unassembled WGS sequence"/>
</dbReference>
<feature type="disulfide bond" description="Redox-active" evidence="3">
    <location>
        <begin position="71"/>
        <end position="75"/>
    </location>
</feature>
<keyword evidence="4" id="KW-0732">Signal</keyword>
<evidence type="ECO:0000256" key="1">
    <source>
        <dbReference type="ARBA" id="ARBA00010996"/>
    </source>
</evidence>
<proteinExistence type="inferred from homology"/>
<dbReference type="InterPro" id="IPR003782">
    <property type="entry name" value="SCO1/SenC"/>
</dbReference>
<evidence type="ECO:0000256" key="3">
    <source>
        <dbReference type="PIRSR" id="PIRSR603782-2"/>
    </source>
</evidence>
<accession>A0AA37H900</accession>
<evidence type="ECO:0000256" key="4">
    <source>
        <dbReference type="SAM" id="SignalP"/>
    </source>
</evidence>
<dbReference type="Pfam" id="PF02630">
    <property type="entry name" value="SCO1-SenC"/>
    <property type="match status" value="1"/>
</dbReference>
<keyword evidence="2" id="KW-0479">Metal-binding</keyword>
<feature type="signal peptide" evidence="4">
    <location>
        <begin position="1"/>
        <end position="33"/>
    </location>
</feature>
<dbReference type="GO" id="GO:0046872">
    <property type="term" value="F:metal ion binding"/>
    <property type="evidence" value="ECO:0007669"/>
    <property type="project" value="UniProtKB-KW"/>
</dbReference>
<feature type="chain" id="PRO_5041225887" description="SCO family protein" evidence="4">
    <location>
        <begin position="34"/>
        <end position="191"/>
    </location>
</feature>
<evidence type="ECO:0000313" key="6">
    <source>
        <dbReference type="Proteomes" id="UP001055286"/>
    </source>
</evidence>
<dbReference type="SUPFAM" id="SSF52833">
    <property type="entry name" value="Thioredoxin-like"/>
    <property type="match status" value="1"/>
</dbReference>
<keyword evidence="3" id="KW-1015">Disulfide bond</keyword>
<dbReference type="EMBL" id="BPQJ01000005">
    <property type="protein sequence ID" value="GJD61427.1"/>
    <property type="molecule type" value="Genomic_DNA"/>
</dbReference>